<dbReference type="OrthoDB" id="4929908at2"/>
<dbReference type="InterPro" id="IPR006311">
    <property type="entry name" value="TAT_signal"/>
</dbReference>
<dbReference type="RefSeq" id="WP_132293715.1">
    <property type="nucleotide sequence ID" value="NZ_SKBM01000023.1"/>
</dbReference>
<sequence length="183" mass="20284">MRGTDKRTTVRRRVFLRGAATGPAAVAVAAAGMTIGPEAAWATDLRSLKPATMTVLARAARDIFPHDRFPDRFYIAAVLPYDDQAAGDAALRTLLEDGAARLDAEARRRFGKDYIRLPAEEQRVAVLKAAETTPFFRKLRGDLVVSLYNQKEVWAKLGYEGSSHEHGGYLHRGFNDLDWLPEA</sequence>
<dbReference type="Proteomes" id="UP000295023">
    <property type="component" value="Unassembled WGS sequence"/>
</dbReference>
<dbReference type="PROSITE" id="PS51318">
    <property type="entry name" value="TAT"/>
    <property type="match status" value="1"/>
</dbReference>
<comment type="caution">
    <text evidence="1">The sequence shown here is derived from an EMBL/GenBank/DDBJ whole genome shotgun (WGS) entry which is preliminary data.</text>
</comment>
<evidence type="ECO:0000313" key="2">
    <source>
        <dbReference type="Proteomes" id="UP000295023"/>
    </source>
</evidence>
<protein>
    <submittedName>
        <fullName evidence="1">Gluconate 2-dehydrogenase subunit 3 family protein</fullName>
    </submittedName>
</protein>
<evidence type="ECO:0000313" key="1">
    <source>
        <dbReference type="EMBL" id="TCZ56285.1"/>
    </source>
</evidence>
<keyword evidence="2" id="KW-1185">Reference proteome</keyword>
<proteinExistence type="predicted"/>
<reference evidence="1 2" key="1">
    <citation type="submission" date="2019-03" db="EMBL/GenBank/DDBJ databases">
        <title>Paracraurococcus aquatilis NE82 genome sequence.</title>
        <authorList>
            <person name="Zhao Y."/>
            <person name="Du Z."/>
        </authorList>
    </citation>
    <scope>NUCLEOTIDE SEQUENCE [LARGE SCALE GENOMIC DNA]</scope>
    <source>
        <strain evidence="1 2">NE82</strain>
    </source>
</reference>
<dbReference type="AlphaFoldDB" id="A0A4R4D925"/>
<name>A0A4R4D925_9PROT</name>
<dbReference type="EMBL" id="SKBM01000023">
    <property type="protein sequence ID" value="TCZ56285.1"/>
    <property type="molecule type" value="Genomic_DNA"/>
</dbReference>
<gene>
    <name evidence="1" type="ORF">EXY23_20090</name>
</gene>
<accession>A0A4R4D925</accession>
<organism evidence="1 2">
    <name type="scientific">Roseicella aquatilis</name>
    <dbReference type="NCBI Taxonomy" id="2527868"/>
    <lineage>
        <taxon>Bacteria</taxon>
        <taxon>Pseudomonadati</taxon>
        <taxon>Pseudomonadota</taxon>
        <taxon>Alphaproteobacteria</taxon>
        <taxon>Acetobacterales</taxon>
        <taxon>Roseomonadaceae</taxon>
        <taxon>Roseicella</taxon>
    </lineage>
</organism>